<dbReference type="EMBL" id="QMIF01000001">
    <property type="protein sequence ID" value="TVM36388.1"/>
    <property type="molecule type" value="Genomic_DNA"/>
</dbReference>
<dbReference type="NCBIfam" id="NF038018">
    <property type="entry name" value="qmoC"/>
    <property type="match status" value="1"/>
</dbReference>
<keyword evidence="6" id="KW-0472">Membrane</keyword>
<feature type="transmembrane region" description="Helical" evidence="6">
    <location>
        <begin position="238"/>
        <end position="258"/>
    </location>
</feature>
<keyword evidence="2" id="KW-0479">Metal-binding</keyword>
<dbReference type="GO" id="GO:0016491">
    <property type="term" value="F:oxidoreductase activity"/>
    <property type="evidence" value="ECO:0007669"/>
    <property type="project" value="UniProtKB-KW"/>
</dbReference>
<evidence type="ECO:0000256" key="1">
    <source>
        <dbReference type="ARBA" id="ARBA00022485"/>
    </source>
</evidence>
<dbReference type="GO" id="GO:0046872">
    <property type="term" value="F:metal ion binding"/>
    <property type="evidence" value="ECO:0007669"/>
    <property type="project" value="UniProtKB-KW"/>
</dbReference>
<feature type="domain" description="4Fe-4S ferredoxin-type" evidence="7">
    <location>
        <begin position="58"/>
        <end position="89"/>
    </location>
</feature>
<keyword evidence="1" id="KW-0004">4Fe-4S</keyword>
<feature type="transmembrane region" description="Helical" evidence="6">
    <location>
        <begin position="318"/>
        <end position="341"/>
    </location>
</feature>
<dbReference type="RefSeq" id="WP_144233425.1">
    <property type="nucleotide sequence ID" value="NZ_CP039543.1"/>
</dbReference>
<reference evidence="9 10" key="1">
    <citation type="submission" date="2018-06" db="EMBL/GenBank/DDBJ databases">
        <title>Complete genome of Desulfovibrio marinus P48SEP.</title>
        <authorList>
            <person name="Crispim J.S."/>
            <person name="Vidigal P.M.P."/>
            <person name="Silva L.C.F."/>
            <person name="Araujo L.C."/>
            <person name="Laguardia C.N."/>
            <person name="Dias R.S."/>
            <person name="Sousa M.P."/>
            <person name="Paula S.O."/>
            <person name="Silva C."/>
        </authorList>
    </citation>
    <scope>NUCLEOTIDE SEQUENCE [LARGE SCALE GENOMIC DNA]</scope>
    <source>
        <strain evidence="9 10">P48SEP</strain>
    </source>
</reference>
<dbReference type="GO" id="GO:0051539">
    <property type="term" value="F:4 iron, 4 sulfur cluster binding"/>
    <property type="evidence" value="ECO:0007669"/>
    <property type="project" value="UniProtKB-KW"/>
</dbReference>
<evidence type="ECO:0000313" key="10">
    <source>
        <dbReference type="Proteomes" id="UP000434052"/>
    </source>
</evidence>
<name>A0A6P1ZPE2_9BACT</name>
<keyword evidence="11" id="KW-1185">Reference proteome</keyword>
<evidence type="ECO:0000259" key="7">
    <source>
        <dbReference type="PROSITE" id="PS51379"/>
    </source>
</evidence>
<dbReference type="PROSITE" id="PS51379">
    <property type="entry name" value="4FE4S_FER_2"/>
    <property type="match status" value="1"/>
</dbReference>
<dbReference type="OrthoDB" id="9794954at2"/>
<reference evidence="8 11" key="2">
    <citation type="submission" date="2019-04" db="EMBL/GenBank/DDBJ databases">
        <title>Isolation and culture of sulfate reducing bacteria from the cold seep of the South China Sea.</title>
        <authorList>
            <person name="Sun C."/>
            <person name="Liu R."/>
        </authorList>
    </citation>
    <scope>NUCLEOTIDE SEQUENCE [LARGE SCALE GENOMIC DNA]</scope>
    <source>
        <strain evidence="8 11">CS1</strain>
    </source>
</reference>
<keyword evidence="6" id="KW-1133">Transmembrane helix</keyword>
<dbReference type="Gene3D" id="1.20.950.20">
    <property type="entry name" value="Transmembrane di-heme cytochromes, Chain C"/>
    <property type="match status" value="1"/>
</dbReference>
<dbReference type="SUPFAM" id="SSF46548">
    <property type="entry name" value="alpha-helical ferredoxin"/>
    <property type="match status" value="1"/>
</dbReference>
<dbReference type="InterPro" id="IPR009051">
    <property type="entry name" value="Helical_ferredxn"/>
</dbReference>
<feature type="transmembrane region" description="Helical" evidence="6">
    <location>
        <begin position="162"/>
        <end position="181"/>
    </location>
</feature>
<dbReference type="GO" id="GO:0005886">
    <property type="term" value="C:plasma membrane"/>
    <property type="evidence" value="ECO:0007669"/>
    <property type="project" value="TreeGrafter"/>
</dbReference>
<dbReference type="Proteomes" id="UP000503251">
    <property type="component" value="Chromosome"/>
</dbReference>
<feature type="transmembrane region" description="Helical" evidence="6">
    <location>
        <begin position="118"/>
        <end position="142"/>
    </location>
</feature>
<evidence type="ECO:0000313" key="11">
    <source>
        <dbReference type="Proteomes" id="UP000503251"/>
    </source>
</evidence>
<dbReference type="Pfam" id="PF13183">
    <property type="entry name" value="Fer4_8"/>
    <property type="match status" value="1"/>
</dbReference>
<keyword evidence="4" id="KW-0408">Iron</keyword>
<keyword evidence="5" id="KW-0411">Iron-sulfur</keyword>
<dbReference type="PANTHER" id="PTHR43255">
    <property type="entry name" value="IRON-SULFUR-BINDING OXIDOREDUCTASE FADF-RELATED-RELATED"/>
    <property type="match status" value="1"/>
</dbReference>
<evidence type="ECO:0000256" key="4">
    <source>
        <dbReference type="ARBA" id="ARBA00023004"/>
    </source>
</evidence>
<dbReference type="InterPro" id="IPR017900">
    <property type="entry name" value="4Fe4S_Fe_S_CS"/>
</dbReference>
<evidence type="ECO:0000256" key="6">
    <source>
        <dbReference type="SAM" id="Phobius"/>
    </source>
</evidence>
<accession>A0A6P1ZPE2</accession>
<evidence type="ECO:0000313" key="9">
    <source>
        <dbReference type="EMBL" id="TVM36388.1"/>
    </source>
</evidence>
<gene>
    <name evidence="9" type="ORF">DQK91_00245</name>
    <name evidence="8" type="ORF">E8L03_09635</name>
</gene>
<keyword evidence="3" id="KW-0560">Oxidoreductase</keyword>
<dbReference type="Proteomes" id="UP000434052">
    <property type="component" value="Unassembled WGS sequence"/>
</dbReference>
<evidence type="ECO:0000256" key="2">
    <source>
        <dbReference type="ARBA" id="ARBA00022723"/>
    </source>
</evidence>
<dbReference type="InterPro" id="IPR017896">
    <property type="entry name" value="4Fe4S_Fe-S-bd"/>
</dbReference>
<dbReference type="PANTHER" id="PTHR43255:SF1">
    <property type="entry name" value="IRON-SULFUR-BINDING OXIDOREDUCTASE FADF-RELATED"/>
    <property type="match status" value="1"/>
</dbReference>
<dbReference type="InterPro" id="IPR036197">
    <property type="entry name" value="NarG-like_sf"/>
</dbReference>
<dbReference type="Gene3D" id="1.10.1060.10">
    <property type="entry name" value="Alpha-helical ferredoxin"/>
    <property type="match status" value="1"/>
</dbReference>
<keyword evidence="6" id="KW-0812">Transmembrane</keyword>
<proteinExistence type="predicted"/>
<dbReference type="AlphaFoldDB" id="A0A6P1ZPE2"/>
<protein>
    <submittedName>
        <fullName evidence="9">Heterodisulfide reductase subunit E</fullName>
    </submittedName>
</protein>
<dbReference type="InterPro" id="IPR051460">
    <property type="entry name" value="HdrC_iron-sulfur_subunit"/>
</dbReference>
<dbReference type="EMBL" id="CP039543">
    <property type="protein sequence ID" value="QJT09182.1"/>
    <property type="molecule type" value="Genomic_DNA"/>
</dbReference>
<evidence type="ECO:0000313" key="8">
    <source>
        <dbReference type="EMBL" id="QJT09182.1"/>
    </source>
</evidence>
<organism evidence="9 10">
    <name type="scientific">Oceanidesulfovibrio marinus</name>
    <dbReference type="NCBI Taxonomy" id="370038"/>
    <lineage>
        <taxon>Bacteria</taxon>
        <taxon>Pseudomonadati</taxon>
        <taxon>Thermodesulfobacteriota</taxon>
        <taxon>Desulfovibrionia</taxon>
        <taxon>Desulfovibrionales</taxon>
        <taxon>Desulfovibrionaceae</taxon>
        <taxon>Oceanidesulfovibrio</taxon>
    </lineage>
</organism>
<feature type="transmembrane region" description="Helical" evidence="6">
    <location>
        <begin position="347"/>
        <end position="368"/>
    </location>
</feature>
<sequence length="392" mass="43692">MQRLNPDPQFVRELQGVGGDALTKCYQCATCSVACPISPSSQPYPRKEMIWAQWGLKDKLMSDVDVWLCHNCGTCSDLCPRGARPGDLLAAIRNMTYRSLVGPSVFAKWMSSPKYLPMLAVIPAILFLVIWGIMAGVNGTLFPLTEDGHVVYGLIFPGDYTIDPIFILVTIYVLVAFYTGVTRLLKRFKPEGEVIYVGGKKPSVIRCLWDTIVGEIVTHKKFADCGEDKAPRKIGHLAIFYAFIALAIVTSIVAWGHWLPVFLGWGGIEIHGIHTPMPQAFPVKVLANFGAILGLVGLTVLTANRVAKDPKKTESNYYDWYLLGVIWAIFLTGIACELLRLANFKYLAYPTYFVHLVAVFMLIGYLPWSKLGHLVYRTAALTYARYLGRKVM</sequence>
<feature type="transmembrane region" description="Helical" evidence="6">
    <location>
        <begin position="285"/>
        <end position="306"/>
    </location>
</feature>
<evidence type="ECO:0000256" key="5">
    <source>
        <dbReference type="ARBA" id="ARBA00023014"/>
    </source>
</evidence>
<evidence type="ECO:0000256" key="3">
    <source>
        <dbReference type="ARBA" id="ARBA00023002"/>
    </source>
</evidence>
<dbReference type="SUPFAM" id="SSF103501">
    <property type="entry name" value="Respiratory nitrate reductase 1 gamma chain"/>
    <property type="match status" value="1"/>
</dbReference>
<dbReference type="PROSITE" id="PS00198">
    <property type="entry name" value="4FE4S_FER_1"/>
    <property type="match status" value="1"/>
</dbReference>